<dbReference type="AlphaFoldDB" id="A0A182JDZ6"/>
<sequence>MAAPESSSWACFSSSSRCWCGIQRFWPAPAAADEGKPTWFGSPTAPYPVTVEDESDRTLALSKLLLLTEYCGSRPAVGPVNGRVLLITFVHEVGGWVLRLQLLVDLVVMRLQR</sequence>
<dbReference type="EnsemblMetazoa" id="AATE016305-RA">
    <property type="protein sequence ID" value="AATE016305-PA.1"/>
    <property type="gene ID" value="AATE016305"/>
</dbReference>
<dbReference type="VEuPathDB" id="VectorBase:AATE016305"/>
<protein>
    <submittedName>
        <fullName evidence="1">Uncharacterized protein</fullName>
    </submittedName>
</protein>
<reference evidence="1" key="1">
    <citation type="submission" date="2022-08" db="UniProtKB">
        <authorList>
            <consortium name="EnsemblMetazoa"/>
        </authorList>
    </citation>
    <scope>IDENTIFICATION</scope>
    <source>
        <strain evidence="1">EBRO</strain>
    </source>
</reference>
<organism evidence="1">
    <name type="scientific">Anopheles atroparvus</name>
    <name type="common">European mosquito</name>
    <dbReference type="NCBI Taxonomy" id="41427"/>
    <lineage>
        <taxon>Eukaryota</taxon>
        <taxon>Metazoa</taxon>
        <taxon>Ecdysozoa</taxon>
        <taxon>Arthropoda</taxon>
        <taxon>Hexapoda</taxon>
        <taxon>Insecta</taxon>
        <taxon>Pterygota</taxon>
        <taxon>Neoptera</taxon>
        <taxon>Endopterygota</taxon>
        <taxon>Diptera</taxon>
        <taxon>Nematocera</taxon>
        <taxon>Culicoidea</taxon>
        <taxon>Culicidae</taxon>
        <taxon>Anophelinae</taxon>
        <taxon>Anopheles</taxon>
    </lineage>
</organism>
<proteinExistence type="predicted"/>
<evidence type="ECO:0000313" key="1">
    <source>
        <dbReference type="EnsemblMetazoa" id="AATE016305-PA.1"/>
    </source>
</evidence>
<accession>A0A182JDZ6</accession>
<name>A0A182JDZ6_ANOAO</name>